<dbReference type="EMBL" id="JAADYS010001051">
    <property type="protein sequence ID" value="KAF4465342.1"/>
    <property type="molecule type" value="Genomic_DNA"/>
</dbReference>
<dbReference type="Gene3D" id="3.40.50.1820">
    <property type="entry name" value="alpha/beta hydrolase"/>
    <property type="match status" value="1"/>
</dbReference>
<dbReference type="InterPro" id="IPR002168">
    <property type="entry name" value="Lipase_GDXG_HIS_AS"/>
</dbReference>
<dbReference type="SUPFAM" id="SSF53474">
    <property type="entry name" value="alpha/beta-Hydrolases"/>
    <property type="match status" value="1"/>
</dbReference>
<comment type="similarity">
    <text evidence="1 4">Belongs to the type-B carboxylesterase/lipase family.</text>
</comment>
<proteinExistence type="inferred from homology"/>
<evidence type="ECO:0000256" key="3">
    <source>
        <dbReference type="ARBA" id="ARBA00022801"/>
    </source>
</evidence>
<evidence type="ECO:0000256" key="4">
    <source>
        <dbReference type="RuleBase" id="RU361235"/>
    </source>
</evidence>
<dbReference type="InterPro" id="IPR019826">
    <property type="entry name" value="Carboxylesterase_B_AS"/>
</dbReference>
<evidence type="ECO:0000259" key="5">
    <source>
        <dbReference type="Pfam" id="PF00135"/>
    </source>
</evidence>
<keyword evidence="7" id="KW-1185">Reference proteome</keyword>
<evidence type="ECO:0000256" key="2">
    <source>
        <dbReference type="ARBA" id="ARBA00010515"/>
    </source>
</evidence>
<accession>A0A8H4LC40</accession>
<dbReference type="InterPro" id="IPR029058">
    <property type="entry name" value="AB_hydrolase_fold"/>
</dbReference>
<feature type="domain" description="Carboxylesterase type B" evidence="5">
    <location>
        <begin position="84"/>
        <end position="574"/>
    </location>
</feature>
<sequence length="596" mass="65424">MSPGDNPRPGQKMNLSPIKTFTPIPNLFYWDLRQQTTPNGGILHRIPGKHATLYSMLHFSMATLCKGSMEWQTRSCNPAFNLAGVNTFFGIRYAQAPVGKLRWRAPVPVKRRRGAEKVIDATVAGPACLQSTAGWRVDSDFPIPQGEDCLSLTIQTPSEPASDKLPVMVLIHGGGYLAGSSVYTSGDSLVHQSNGGMVFVSIQYRLGALGFLGGDEIKKDGTWNAGLLDQRAALEWIRKNIHYFGGDPSKVTITGSSAGGGSVAMQMIMFGGKPKNPPFQAAIPEFPWWTPTYDDEWVQGQYDGFLKAANCSSLRCLRKLPLSAIRTASRAATVAAYLDKQYAYGTFYWGPAIDGKIIQGGLHEEFEDGHFTKVPILVDRNFDEGFIFSNTSLASDEEALADLSALWHRDSSFVEEVWEQYPESTYNISHLDDLPSYQLQKNSGFYNGTITNSFIRRSAIFGDALVACPTTFISEAVTKAGLSAYKLIFNSGFQFHSATIYFAFSNYTDVDGSRFVNGASIPGNATLATLLRNYLISFTLFHDPNTLKPDYGVFPSWPEYTAHDPKVMYLADSGVEVVADPEGSGKCDIFADGAWD</sequence>
<evidence type="ECO:0000313" key="7">
    <source>
        <dbReference type="Proteomes" id="UP000554235"/>
    </source>
</evidence>
<dbReference type="PROSITE" id="PS00122">
    <property type="entry name" value="CARBOXYLESTERASE_B_1"/>
    <property type="match status" value="1"/>
</dbReference>
<dbReference type="InterPro" id="IPR050309">
    <property type="entry name" value="Type-B_Carboxylest/Lipase"/>
</dbReference>
<keyword evidence="3 4" id="KW-0378">Hydrolase</keyword>
<dbReference type="OrthoDB" id="408631at2759"/>
<evidence type="ECO:0000256" key="1">
    <source>
        <dbReference type="ARBA" id="ARBA00005964"/>
    </source>
</evidence>
<dbReference type="InterPro" id="IPR002018">
    <property type="entry name" value="CarbesteraseB"/>
</dbReference>
<reference evidence="6 7" key="1">
    <citation type="submission" date="2020-01" db="EMBL/GenBank/DDBJ databases">
        <title>Identification and distribution of gene clusters putatively required for synthesis of sphingolipid metabolism inhibitors in phylogenetically diverse species of the filamentous fungus Fusarium.</title>
        <authorList>
            <person name="Kim H.-S."/>
            <person name="Busman M."/>
            <person name="Brown D.W."/>
            <person name="Divon H."/>
            <person name="Uhlig S."/>
            <person name="Proctor R.H."/>
        </authorList>
    </citation>
    <scope>NUCLEOTIDE SEQUENCE [LARGE SCALE GENOMIC DNA]</scope>
    <source>
        <strain evidence="6 7">NRRL 20459</strain>
    </source>
</reference>
<dbReference type="Pfam" id="PF00135">
    <property type="entry name" value="COesterase"/>
    <property type="match status" value="1"/>
</dbReference>
<protein>
    <recommendedName>
        <fullName evidence="4">Carboxylic ester hydrolase</fullName>
        <ecNumber evidence="4">3.1.1.-</ecNumber>
    </recommendedName>
</protein>
<comment type="caution">
    <text evidence="6">The sequence shown here is derived from an EMBL/GenBank/DDBJ whole genome shotgun (WGS) entry which is preliminary data.</text>
</comment>
<dbReference type="Proteomes" id="UP000554235">
    <property type="component" value="Unassembled WGS sequence"/>
</dbReference>
<organism evidence="6 7">
    <name type="scientific">Fusarium albosuccineum</name>
    <dbReference type="NCBI Taxonomy" id="1237068"/>
    <lineage>
        <taxon>Eukaryota</taxon>
        <taxon>Fungi</taxon>
        <taxon>Dikarya</taxon>
        <taxon>Ascomycota</taxon>
        <taxon>Pezizomycotina</taxon>
        <taxon>Sordariomycetes</taxon>
        <taxon>Hypocreomycetidae</taxon>
        <taxon>Hypocreales</taxon>
        <taxon>Nectriaceae</taxon>
        <taxon>Fusarium</taxon>
        <taxon>Fusarium decemcellulare species complex</taxon>
    </lineage>
</organism>
<dbReference type="PROSITE" id="PS01173">
    <property type="entry name" value="LIPASE_GDXG_HIS"/>
    <property type="match status" value="1"/>
</dbReference>
<evidence type="ECO:0000313" key="6">
    <source>
        <dbReference type="EMBL" id="KAF4465342.1"/>
    </source>
</evidence>
<name>A0A8H4LC40_9HYPO</name>
<gene>
    <name evidence="6" type="ORF">FALBO_7823</name>
</gene>
<dbReference type="PANTHER" id="PTHR11559">
    <property type="entry name" value="CARBOXYLESTERASE"/>
    <property type="match status" value="1"/>
</dbReference>
<dbReference type="AlphaFoldDB" id="A0A8H4LC40"/>
<comment type="similarity">
    <text evidence="2">Belongs to the 'GDXG' lipolytic enzyme family.</text>
</comment>
<dbReference type="EC" id="3.1.1.-" evidence="4"/>
<dbReference type="GO" id="GO:0016787">
    <property type="term" value="F:hydrolase activity"/>
    <property type="evidence" value="ECO:0007669"/>
    <property type="project" value="UniProtKB-KW"/>
</dbReference>